<dbReference type="PANTHER" id="PTHR30126">
    <property type="entry name" value="HTH-TYPE TRANSCRIPTIONAL REGULATOR"/>
    <property type="match status" value="1"/>
</dbReference>
<dbReference type="GO" id="GO:0003700">
    <property type="term" value="F:DNA-binding transcription factor activity"/>
    <property type="evidence" value="ECO:0007669"/>
    <property type="project" value="InterPro"/>
</dbReference>
<dbReference type="InterPro" id="IPR005119">
    <property type="entry name" value="LysR_subst-bd"/>
</dbReference>
<gene>
    <name evidence="7" type="primary">oxyR_2</name>
    <name evidence="6" type="ORF">Lche_0571</name>
    <name evidence="7" type="ORF">NCTC11976_00088</name>
</gene>
<dbReference type="SUPFAM" id="SSF53850">
    <property type="entry name" value="Periplasmic binding protein-like II"/>
    <property type="match status" value="1"/>
</dbReference>
<reference evidence="6 8" key="1">
    <citation type="submission" date="2015-11" db="EMBL/GenBank/DDBJ databases">
        <title>Genomic analysis of 38 Legionella species identifies large and diverse effector repertoires.</title>
        <authorList>
            <person name="Burstein D."/>
            <person name="Amaro F."/>
            <person name="Zusman T."/>
            <person name="Lifshitz Z."/>
            <person name="Cohen O."/>
            <person name="Gilbert J.A."/>
            <person name="Pupko T."/>
            <person name="Shuman H.A."/>
            <person name="Segal G."/>
        </authorList>
    </citation>
    <scope>NUCLEOTIDE SEQUENCE [LARGE SCALE GENOMIC DNA]</scope>
    <source>
        <strain evidence="6 8">ORW</strain>
    </source>
</reference>
<evidence type="ECO:0000256" key="1">
    <source>
        <dbReference type="ARBA" id="ARBA00009437"/>
    </source>
</evidence>
<dbReference type="GO" id="GO:0000976">
    <property type="term" value="F:transcription cis-regulatory region binding"/>
    <property type="evidence" value="ECO:0007669"/>
    <property type="project" value="TreeGrafter"/>
</dbReference>
<dbReference type="STRING" id="28084.Lche_0571"/>
<evidence type="ECO:0000256" key="4">
    <source>
        <dbReference type="ARBA" id="ARBA00023163"/>
    </source>
</evidence>
<protein>
    <submittedName>
        <fullName evidence="6">LysR family transcriptional regulator</fullName>
    </submittedName>
</protein>
<dbReference type="AlphaFoldDB" id="A0A0W0SFS8"/>
<dbReference type="OrthoDB" id="8557381at2"/>
<evidence type="ECO:0000313" key="6">
    <source>
        <dbReference type="EMBL" id="KTC82307.1"/>
    </source>
</evidence>
<dbReference type="InterPro" id="IPR000847">
    <property type="entry name" value="LysR_HTH_N"/>
</dbReference>
<dbReference type="CDD" id="cd05466">
    <property type="entry name" value="PBP2_LTTR_substrate"/>
    <property type="match status" value="1"/>
</dbReference>
<dbReference type="Gene3D" id="1.10.10.10">
    <property type="entry name" value="Winged helix-like DNA-binding domain superfamily/Winged helix DNA-binding domain"/>
    <property type="match status" value="1"/>
</dbReference>
<evidence type="ECO:0000259" key="5">
    <source>
        <dbReference type="PROSITE" id="PS50931"/>
    </source>
</evidence>
<accession>A0A0W0SFS8</accession>
<dbReference type="PROSITE" id="PS50931">
    <property type="entry name" value="HTH_LYSR"/>
    <property type="match status" value="1"/>
</dbReference>
<comment type="similarity">
    <text evidence="1">Belongs to the LysR transcriptional regulatory family.</text>
</comment>
<evidence type="ECO:0000256" key="2">
    <source>
        <dbReference type="ARBA" id="ARBA00023015"/>
    </source>
</evidence>
<dbReference type="PATRIC" id="fig|28084.5.peg.616"/>
<feature type="domain" description="HTH lysR-type" evidence="5">
    <location>
        <begin position="1"/>
        <end position="59"/>
    </location>
</feature>
<dbReference type="PANTHER" id="PTHR30126:SF40">
    <property type="entry name" value="HTH-TYPE TRANSCRIPTIONAL REGULATOR GLTR"/>
    <property type="match status" value="1"/>
</dbReference>
<dbReference type="Pfam" id="PF00126">
    <property type="entry name" value="HTH_1"/>
    <property type="match status" value="1"/>
</dbReference>
<keyword evidence="9" id="KW-1185">Reference proteome</keyword>
<dbReference type="Pfam" id="PF03466">
    <property type="entry name" value="LysR_substrate"/>
    <property type="match status" value="1"/>
</dbReference>
<proteinExistence type="inferred from homology"/>
<evidence type="ECO:0000313" key="9">
    <source>
        <dbReference type="Proteomes" id="UP000277577"/>
    </source>
</evidence>
<keyword evidence="4" id="KW-0804">Transcription</keyword>
<name>A0A0W0SFS8_9GAMM</name>
<dbReference type="InterPro" id="IPR036388">
    <property type="entry name" value="WH-like_DNA-bd_sf"/>
</dbReference>
<dbReference type="InterPro" id="IPR036390">
    <property type="entry name" value="WH_DNA-bd_sf"/>
</dbReference>
<dbReference type="SUPFAM" id="SSF46785">
    <property type="entry name" value="Winged helix' DNA-binding domain"/>
    <property type="match status" value="1"/>
</dbReference>
<dbReference type="EMBL" id="LNXW01000009">
    <property type="protein sequence ID" value="KTC82307.1"/>
    <property type="molecule type" value="Genomic_DNA"/>
</dbReference>
<evidence type="ECO:0000313" key="8">
    <source>
        <dbReference type="Proteomes" id="UP000054921"/>
    </source>
</evidence>
<organism evidence="6 8">
    <name type="scientific">Legionella cherrii</name>
    <dbReference type="NCBI Taxonomy" id="28084"/>
    <lineage>
        <taxon>Bacteria</taxon>
        <taxon>Pseudomonadati</taxon>
        <taxon>Pseudomonadota</taxon>
        <taxon>Gammaproteobacteria</taxon>
        <taxon>Legionellales</taxon>
        <taxon>Legionellaceae</taxon>
        <taxon>Legionella</taxon>
    </lineage>
</organism>
<evidence type="ECO:0000256" key="3">
    <source>
        <dbReference type="ARBA" id="ARBA00023125"/>
    </source>
</evidence>
<dbReference type="Proteomes" id="UP000277577">
    <property type="component" value="Chromosome"/>
</dbReference>
<keyword evidence="2" id="KW-0805">Transcription regulation</keyword>
<keyword evidence="3" id="KW-0238">DNA-binding</keyword>
<dbReference type="EMBL" id="LR134173">
    <property type="protein sequence ID" value="VEB32668.1"/>
    <property type="molecule type" value="Genomic_DNA"/>
</dbReference>
<evidence type="ECO:0000313" key="7">
    <source>
        <dbReference type="EMBL" id="VEB32668.1"/>
    </source>
</evidence>
<dbReference type="RefSeq" id="WP_028380876.1">
    <property type="nucleotide sequence ID" value="NZ_CAAAIT010000003.1"/>
</dbReference>
<reference evidence="7 9" key="2">
    <citation type="submission" date="2018-12" db="EMBL/GenBank/DDBJ databases">
        <authorList>
            <consortium name="Pathogen Informatics"/>
        </authorList>
    </citation>
    <scope>NUCLEOTIDE SEQUENCE [LARGE SCALE GENOMIC DNA]</scope>
    <source>
        <strain evidence="7 9">NCTC11976</strain>
    </source>
</reference>
<dbReference type="PRINTS" id="PR00039">
    <property type="entry name" value="HTHLYSR"/>
</dbReference>
<dbReference type="Proteomes" id="UP000054921">
    <property type="component" value="Unassembled WGS sequence"/>
</dbReference>
<dbReference type="Gene3D" id="3.40.190.10">
    <property type="entry name" value="Periplasmic binding protein-like II"/>
    <property type="match status" value="2"/>
</dbReference>
<sequence length="299" mass="34650">MKFYNNLESFIFAYQTGSFAKAAKKLNITQAAVSIHIKNLELYLGETLFERNAKCILPTQAAKRLFSLISEPFDKIRDVAENFSKYTNFMSGEIYISCVNEFAQNLIMKSIGICLEHEIKLRINYIPKDSEIINELQNNTIDFGITSIKYDNPNFEFVKLFDDELVLVGTERWEKYIDITTESTFHESLKHLRWLSYGNEIPFIQRYFELALNIAPNFIEPSLTFTDLNGLVQSVINGYGVACLPKSYLLPHLENKLIVQLYFPKPPPRYALYLVYRAKSLLHKRMKFFKDLAAKSALD</sequence>